<feature type="compositionally biased region" description="Basic and acidic residues" evidence="1">
    <location>
        <begin position="57"/>
        <end position="79"/>
    </location>
</feature>
<gene>
    <name evidence="2" type="ORF">NPX13_g7555</name>
</gene>
<proteinExistence type="predicted"/>
<dbReference type="EMBL" id="JANPWZ010001503">
    <property type="protein sequence ID" value="KAJ3565305.1"/>
    <property type="molecule type" value="Genomic_DNA"/>
</dbReference>
<dbReference type="VEuPathDB" id="FungiDB:F4678DRAFT_45807"/>
<sequence>MTTPIFSSPALPSELLLYILQHHVYPTTLIICSSQADFITSVSEGISAQSHSGAPNELDHQEVGEGESIPHQDPKKEDLDGKHALLSSPLYQVATSRHIRVVYVPTVTHLRAYLSVFSPDDTRVPAPPLASRRDGKPHLILYGLVHLHRDTSEWSAQGLSNTTSALVELAHRLSWRTLVIEPLGGPSDTALEELLQETVPILKGGARRLGPKFEEGAWSGRTVEVGRVLGRWFRFQRMQWNNSNYDNPV</sequence>
<dbReference type="Proteomes" id="UP001148614">
    <property type="component" value="Unassembled WGS sequence"/>
</dbReference>
<feature type="region of interest" description="Disordered" evidence="1">
    <location>
        <begin position="49"/>
        <end position="79"/>
    </location>
</feature>
<evidence type="ECO:0000313" key="3">
    <source>
        <dbReference type="Proteomes" id="UP001148614"/>
    </source>
</evidence>
<organism evidence="2 3">
    <name type="scientific">Xylaria arbuscula</name>
    <dbReference type="NCBI Taxonomy" id="114810"/>
    <lineage>
        <taxon>Eukaryota</taxon>
        <taxon>Fungi</taxon>
        <taxon>Dikarya</taxon>
        <taxon>Ascomycota</taxon>
        <taxon>Pezizomycotina</taxon>
        <taxon>Sordariomycetes</taxon>
        <taxon>Xylariomycetidae</taxon>
        <taxon>Xylariales</taxon>
        <taxon>Xylariaceae</taxon>
        <taxon>Xylaria</taxon>
    </lineage>
</organism>
<evidence type="ECO:0000256" key="1">
    <source>
        <dbReference type="SAM" id="MobiDB-lite"/>
    </source>
</evidence>
<keyword evidence="3" id="KW-1185">Reference proteome</keyword>
<comment type="caution">
    <text evidence="2">The sequence shown here is derived from an EMBL/GenBank/DDBJ whole genome shotgun (WGS) entry which is preliminary data.</text>
</comment>
<evidence type="ECO:0000313" key="2">
    <source>
        <dbReference type="EMBL" id="KAJ3565305.1"/>
    </source>
</evidence>
<protein>
    <submittedName>
        <fullName evidence="2">Uncharacterized protein</fullName>
    </submittedName>
</protein>
<name>A0A9W8NA42_9PEZI</name>
<dbReference type="AlphaFoldDB" id="A0A9W8NA42"/>
<reference evidence="2" key="1">
    <citation type="submission" date="2022-07" db="EMBL/GenBank/DDBJ databases">
        <title>Genome Sequence of Xylaria arbuscula.</title>
        <authorList>
            <person name="Buettner E."/>
        </authorList>
    </citation>
    <scope>NUCLEOTIDE SEQUENCE</scope>
    <source>
        <strain evidence="2">VT107</strain>
    </source>
</reference>
<accession>A0A9W8NA42</accession>